<reference evidence="1 2" key="1">
    <citation type="journal article" date="2021" name="bioRxiv">
        <title>The Gossypium anomalum genome as a resource for cotton improvement and evolutionary analysis of hybrid incompatibility.</title>
        <authorList>
            <person name="Grover C.E."/>
            <person name="Yuan D."/>
            <person name="Arick M.A."/>
            <person name="Miller E.R."/>
            <person name="Hu G."/>
            <person name="Peterson D.G."/>
            <person name="Wendel J.F."/>
            <person name="Udall J.A."/>
        </authorList>
    </citation>
    <scope>NUCLEOTIDE SEQUENCE [LARGE SCALE GENOMIC DNA]</scope>
    <source>
        <strain evidence="1">JFW-Udall</strain>
        <tissue evidence="1">Leaf</tissue>
    </source>
</reference>
<dbReference type="AlphaFoldDB" id="A0A8J5ZJC1"/>
<comment type="caution">
    <text evidence="1">The sequence shown here is derived from an EMBL/GenBank/DDBJ whole genome shotgun (WGS) entry which is preliminary data.</text>
</comment>
<dbReference type="OrthoDB" id="996567at2759"/>
<gene>
    <name evidence="1" type="ORF">CXB51_001222</name>
</gene>
<evidence type="ECO:0000313" key="1">
    <source>
        <dbReference type="EMBL" id="KAG8503265.1"/>
    </source>
</evidence>
<organism evidence="1 2">
    <name type="scientific">Gossypium anomalum</name>
    <dbReference type="NCBI Taxonomy" id="47600"/>
    <lineage>
        <taxon>Eukaryota</taxon>
        <taxon>Viridiplantae</taxon>
        <taxon>Streptophyta</taxon>
        <taxon>Embryophyta</taxon>
        <taxon>Tracheophyta</taxon>
        <taxon>Spermatophyta</taxon>
        <taxon>Magnoliopsida</taxon>
        <taxon>eudicotyledons</taxon>
        <taxon>Gunneridae</taxon>
        <taxon>Pentapetalae</taxon>
        <taxon>rosids</taxon>
        <taxon>malvids</taxon>
        <taxon>Malvales</taxon>
        <taxon>Malvaceae</taxon>
        <taxon>Malvoideae</taxon>
        <taxon>Gossypium</taxon>
    </lineage>
</organism>
<dbReference type="Proteomes" id="UP000701853">
    <property type="component" value="Chromosome 1"/>
</dbReference>
<accession>A0A8J5ZJC1</accession>
<protein>
    <submittedName>
        <fullName evidence="1">Uncharacterized protein</fullName>
    </submittedName>
</protein>
<keyword evidence="2" id="KW-1185">Reference proteome</keyword>
<dbReference type="EMBL" id="JAHUZN010000001">
    <property type="protein sequence ID" value="KAG8503265.1"/>
    <property type="molecule type" value="Genomic_DNA"/>
</dbReference>
<sequence>METDFARLTLDEEEEAVLQVQVDPNTEREEGALRLVGCHSVSFYEAKMALVVDIAEMGWDLSLRVQSRRAQAMNSFWLQEEGGVLGGIDIGGNSQGNSGEKNLLSGQIQTAMDLDLEDDVVIGEEGKKRARGEIEESNNVVTKNRRLSKITHLTLATAKRQADQEQ</sequence>
<proteinExistence type="predicted"/>
<evidence type="ECO:0000313" key="2">
    <source>
        <dbReference type="Proteomes" id="UP000701853"/>
    </source>
</evidence>
<name>A0A8J5ZJC1_9ROSI</name>